<name>A0A6I6GWK0_9BACT</name>
<protein>
    <submittedName>
        <fullName evidence="1">Uncharacterized protein</fullName>
    </submittedName>
</protein>
<evidence type="ECO:0000313" key="2">
    <source>
        <dbReference type="Proteomes" id="UP000426027"/>
    </source>
</evidence>
<dbReference type="AlphaFoldDB" id="A0A6I6GWK0"/>
<organism evidence="1 2">
    <name type="scientific">Phnomibacter ginsenosidimutans</name>
    <dbReference type="NCBI Taxonomy" id="2676868"/>
    <lineage>
        <taxon>Bacteria</taxon>
        <taxon>Pseudomonadati</taxon>
        <taxon>Bacteroidota</taxon>
        <taxon>Chitinophagia</taxon>
        <taxon>Chitinophagales</taxon>
        <taxon>Chitinophagaceae</taxon>
        <taxon>Phnomibacter</taxon>
    </lineage>
</organism>
<dbReference type="Proteomes" id="UP000426027">
    <property type="component" value="Chromosome"/>
</dbReference>
<dbReference type="EMBL" id="CP046566">
    <property type="protein sequence ID" value="QGW27031.1"/>
    <property type="molecule type" value="Genomic_DNA"/>
</dbReference>
<reference evidence="1 2" key="1">
    <citation type="submission" date="2019-11" db="EMBL/GenBank/DDBJ databases">
        <authorList>
            <person name="Im W.T."/>
        </authorList>
    </citation>
    <scope>NUCLEOTIDE SEQUENCE [LARGE SCALE GENOMIC DNA]</scope>
    <source>
        <strain evidence="1 2">SB-02</strain>
    </source>
</reference>
<keyword evidence="2" id="KW-1185">Reference proteome</keyword>
<dbReference type="KEGG" id="fls:GLV81_01950"/>
<gene>
    <name evidence="1" type="ORF">GLV81_01950</name>
</gene>
<sequence length="105" mass="12078">MAPWNLNNIRITRRNGVFLANGEPLMVYHFSSLVKTGTNTWKTNTAKFFVSVKGDVLALYKQYIQQIEGYGYENRIVQTLNFKAGSLRRLVQKVSGKLFNEFVEV</sequence>
<accession>A0A6I6GWK0</accession>
<evidence type="ECO:0000313" key="1">
    <source>
        <dbReference type="EMBL" id="QGW27031.1"/>
    </source>
</evidence>
<dbReference type="RefSeq" id="WP_157476370.1">
    <property type="nucleotide sequence ID" value="NZ_CP046566.1"/>
</dbReference>
<proteinExistence type="predicted"/>